<dbReference type="PANTHER" id="PTHR33734">
    <property type="entry name" value="LYSM DOMAIN-CONTAINING GPI-ANCHORED PROTEIN 2"/>
    <property type="match status" value="1"/>
</dbReference>
<accession>A0A381PPB6</accession>
<sequence>MKQTFTRILMLTVLSISVASPQNQKETQTQSENYENGNGFENNQNRLPQLLRDVKILLSDALIADVMDDTLEAVYTLNRIFDLLTEADQYGDKNDEDQEEFDRFEASMIELYTHRFTVLDKADAAITAEQLRMDMTFYTEPLEVEMGASQFTVVDDRDGHIPLVRNKKVDQFIQYFQTKGRKQFEIWLDRLDKYGPMINQILSECNLPPELLYLAMIESGLNPKAYSKAAANGMWQFIYTTGKLYGLERNWYVDERRDVEKSTRAACAYLTDLYNEFDNWYLAMAAYNAGEGRIRRATRLHQTSDFWQLHSLPRETRNYIPYYLAATIIAVKPADYGFFIKEKKQSQLDFDVVTIEKSADLTVLARSAETSFKTLQSLNPELRQSATPTKAYALKIPNGKKDIFMKNYNALPENERFAPQFVTHKVRNGESLWTIAKKYRISVHDLAAVNKIRNRSMIRINQKLTIPVPGMNLASIPTSEMPGFYKLSYKVKKGDTLGHIAEDYGTRASNIRKWNGLKYGQHIFPGQKLTLWIKQG</sequence>
<gene>
    <name evidence="3" type="ORF">METZ01_LOCUS20753</name>
</gene>
<dbReference type="CDD" id="cd00118">
    <property type="entry name" value="LysM"/>
    <property type="match status" value="2"/>
</dbReference>
<dbReference type="CDD" id="cd16894">
    <property type="entry name" value="MltD-like"/>
    <property type="match status" value="1"/>
</dbReference>
<dbReference type="InterPro" id="IPR000189">
    <property type="entry name" value="Transglyc_AS"/>
</dbReference>
<feature type="region of interest" description="Disordered" evidence="1">
    <location>
        <begin position="21"/>
        <end position="42"/>
    </location>
</feature>
<dbReference type="Gene3D" id="1.10.530.10">
    <property type="match status" value="1"/>
</dbReference>
<dbReference type="Pfam" id="PF01464">
    <property type="entry name" value="SLT"/>
    <property type="match status" value="1"/>
</dbReference>
<protein>
    <recommendedName>
        <fullName evidence="2">LysM domain-containing protein</fullName>
    </recommendedName>
</protein>
<organism evidence="3">
    <name type="scientific">marine metagenome</name>
    <dbReference type="NCBI Taxonomy" id="408172"/>
    <lineage>
        <taxon>unclassified sequences</taxon>
        <taxon>metagenomes</taxon>
        <taxon>ecological metagenomes</taxon>
    </lineage>
</organism>
<dbReference type="InterPro" id="IPR018392">
    <property type="entry name" value="LysM"/>
</dbReference>
<evidence type="ECO:0000259" key="2">
    <source>
        <dbReference type="PROSITE" id="PS51782"/>
    </source>
</evidence>
<dbReference type="EMBL" id="UINC01001025">
    <property type="protein sequence ID" value="SUZ67899.1"/>
    <property type="molecule type" value="Genomic_DNA"/>
</dbReference>
<name>A0A381PPB6_9ZZZZ</name>
<dbReference type="SUPFAM" id="SSF53955">
    <property type="entry name" value="Lysozyme-like"/>
    <property type="match status" value="1"/>
</dbReference>
<dbReference type="InterPro" id="IPR023346">
    <property type="entry name" value="Lysozyme-like_dom_sf"/>
</dbReference>
<dbReference type="GO" id="GO:0000270">
    <property type="term" value="P:peptidoglycan metabolic process"/>
    <property type="evidence" value="ECO:0007669"/>
    <property type="project" value="InterPro"/>
</dbReference>
<dbReference type="GO" id="GO:0016020">
    <property type="term" value="C:membrane"/>
    <property type="evidence" value="ECO:0007669"/>
    <property type="project" value="InterPro"/>
</dbReference>
<reference evidence="3" key="1">
    <citation type="submission" date="2018-05" db="EMBL/GenBank/DDBJ databases">
        <authorList>
            <person name="Lanie J.A."/>
            <person name="Ng W.-L."/>
            <person name="Kazmierczak K.M."/>
            <person name="Andrzejewski T.M."/>
            <person name="Davidsen T.M."/>
            <person name="Wayne K.J."/>
            <person name="Tettelin H."/>
            <person name="Glass J.I."/>
            <person name="Rusch D."/>
            <person name="Podicherti R."/>
            <person name="Tsui H.-C.T."/>
            <person name="Winkler M.E."/>
        </authorList>
    </citation>
    <scope>NUCLEOTIDE SEQUENCE</scope>
</reference>
<dbReference type="AlphaFoldDB" id="A0A381PPB6"/>
<dbReference type="InterPro" id="IPR036779">
    <property type="entry name" value="LysM_dom_sf"/>
</dbReference>
<dbReference type="InterPro" id="IPR008258">
    <property type="entry name" value="Transglycosylase_SLT_dom_1"/>
</dbReference>
<proteinExistence type="predicted"/>
<feature type="domain" description="LysM" evidence="2">
    <location>
        <begin position="422"/>
        <end position="466"/>
    </location>
</feature>
<dbReference type="PANTHER" id="PTHR33734:SF22">
    <property type="entry name" value="MEMBRANE-BOUND LYTIC MUREIN TRANSGLYCOSYLASE D"/>
    <property type="match status" value="1"/>
</dbReference>
<feature type="compositionally biased region" description="Polar residues" evidence="1">
    <location>
        <begin position="21"/>
        <end position="31"/>
    </location>
</feature>
<feature type="compositionally biased region" description="Low complexity" evidence="1">
    <location>
        <begin position="32"/>
        <end position="42"/>
    </location>
</feature>
<dbReference type="PROSITE" id="PS00922">
    <property type="entry name" value="TRANSGLYCOSYLASE"/>
    <property type="match status" value="1"/>
</dbReference>
<evidence type="ECO:0000313" key="3">
    <source>
        <dbReference type="EMBL" id="SUZ67899.1"/>
    </source>
</evidence>
<feature type="domain" description="LysM" evidence="2">
    <location>
        <begin position="487"/>
        <end position="531"/>
    </location>
</feature>
<dbReference type="Pfam" id="PF01476">
    <property type="entry name" value="LysM"/>
    <property type="match status" value="2"/>
</dbReference>
<dbReference type="PROSITE" id="PS51782">
    <property type="entry name" value="LYSM"/>
    <property type="match status" value="2"/>
</dbReference>
<dbReference type="SUPFAM" id="SSF54106">
    <property type="entry name" value="LysM domain"/>
    <property type="match status" value="2"/>
</dbReference>
<dbReference type="Gene3D" id="3.10.350.10">
    <property type="entry name" value="LysM domain"/>
    <property type="match status" value="2"/>
</dbReference>
<dbReference type="GO" id="GO:0008932">
    <property type="term" value="F:lytic endotransglycosylase activity"/>
    <property type="evidence" value="ECO:0007669"/>
    <property type="project" value="TreeGrafter"/>
</dbReference>
<dbReference type="SMART" id="SM00257">
    <property type="entry name" value="LysM"/>
    <property type="match status" value="2"/>
</dbReference>
<evidence type="ECO:0000256" key="1">
    <source>
        <dbReference type="SAM" id="MobiDB-lite"/>
    </source>
</evidence>